<protein>
    <submittedName>
        <fullName evidence="1">Uncharacterized protein</fullName>
    </submittedName>
</protein>
<dbReference type="Proteomes" id="UP000611500">
    <property type="component" value="Unassembled WGS sequence"/>
</dbReference>
<gene>
    <name evidence="1" type="ORF">GCM10010961_29440</name>
</gene>
<proteinExistence type="predicted"/>
<evidence type="ECO:0000313" key="1">
    <source>
        <dbReference type="EMBL" id="GHG95627.1"/>
    </source>
</evidence>
<name>A0A8J3HA69_9RHOB</name>
<reference evidence="1" key="2">
    <citation type="submission" date="2020-09" db="EMBL/GenBank/DDBJ databases">
        <authorList>
            <person name="Sun Q."/>
            <person name="Zhou Y."/>
        </authorList>
    </citation>
    <scope>NUCLEOTIDE SEQUENCE</scope>
    <source>
        <strain evidence="1">CGMCC 1.7081</strain>
    </source>
</reference>
<accession>A0A8J3HA69</accession>
<reference evidence="1" key="1">
    <citation type="journal article" date="2014" name="Int. J. Syst. Evol. Microbiol.">
        <title>Complete genome sequence of Corynebacterium casei LMG S-19264T (=DSM 44701T), isolated from a smear-ripened cheese.</title>
        <authorList>
            <consortium name="US DOE Joint Genome Institute (JGI-PGF)"/>
            <person name="Walter F."/>
            <person name="Albersmeier A."/>
            <person name="Kalinowski J."/>
            <person name="Ruckert C."/>
        </authorList>
    </citation>
    <scope>NUCLEOTIDE SEQUENCE</scope>
    <source>
        <strain evidence="1">CGMCC 1.7081</strain>
    </source>
</reference>
<keyword evidence="2" id="KW-1185">Reference proteome</keyword>
<sequence>MVVLVADINTSAKPVSPQGNLPQWMRLIGCLLTHAMRTAPNCWVSQGPRDEDFRPKPHPNVSDAFTCPGEQLGELRGRHPGAFCKNRDSLFVLLQDAPKGDTEIEGEVGSVGSIQDCHARKQRRERLAVNGLYCKGKFPQQIHLPVCSNAPCVWVRGSIAVSGSEAKSPFAANADETCAKPGADRDATDVNGPIRTFV</sequence>
<dbReference type="EMBL" id="BNAP01000015">
    <property type="protein sequence ID" value="GHG95627.1"/>
    <property type="molecule type" value="Genomic_DNA"/>
</dbReference>
<dbReference type="AlphaFoldDB" id="A0A8J3HA69"/>
<organism evidence="1 2">
    <name type="scientific">Pseudodonghicola xiamenensis</name>
    <dbReference type="NCBI Taxonomy" id="337702"/>
    <lineage>
        <taxon>Bacteria</taxon>
        <taxon>Pseudomonadati</taxon>
        <taxon>Pseudomonadota</taxon>
        <taxon>Alphaproteobacteria</taxon>
        <taxon>Rhodobacterales</taxon>
        <taxon>Paracoccaceae</taxon>
        <taxon>Pseudodonghicola</taxon>
    </lineage>
</organism>
<evidence type="ECO:0000313" key="2">
    <source>
        <dbReference type="Proteomes" id="UP000611500"/>
    </source>
</evidence>
<comment type="caution">
    <text evidence="1">The sequence shown here is derived from an EMBL/GenBank/DDBJ whole genome shotgun (WGS) entry which is preliminary data.</text>
</comment>